<name>A0A9P1D4R8_9DINO</name>
<accession>A0A9P1D4R8</accession>
<comment type="caution">
    <text evidence="2">The sequence shown here is derived from an EMBL/GenBank/DDBJ whole genome shotgun (WGS) entry which is preliminary data.</text>
</comment>
<reference evidence="3 4" key="2">
    <citation type="submission" date="2024-05" db="EMBL/GenBank/DDBJ databases">
        <authorList>
            <person name="Chen Y."/>
            <person name="Shah S."/>
            <person name="Dougan E. K."/>
            <person name="Thang M."/>
            <person name="Chan C."/>
        </authorList>
    </citation>
    <scope>NUCLEOTIDE SEQUENCE [LARGE SCALE GENOMIC DNA]</scope>
</reference>
<evidence type="ECO:0000256" key="1">
    <source>
        <dbReference type="SAM" id="MobiDB-lite"/>
    </source>
</evidence>
<dbReference type="EMBL" id="CAMXCT010003101">
    <property type="protein sequence ID" value="CAI4002413.1"/>
    <property type="molecule type" value="Genomic_DNA"/>
</dbReference>
<evidence type="ECO:0000313" key="4">
    <source>
        <dbReference type="Proteomes" id="UP001152797"/>
    </source>
</evidence>
<dbReference type="AlphaFoldDB" id="A0A9P1D4R8"/>
<feature type="compositionally biased region" description="Low complexity" evidence="1">
    <location>
        <begin position="28"/>
        <end position="37"/>
    </location>
</feature>
<dbReference type="EMBL" id="CAMXCT030003101">
    <property type="protein sequence ID" value="CAL4789725.1"/>
    <property type="molecule type" value="Genomic_DNA"/>
</dbReference>
<protein>
    <submittedName>
        <fullName evidence="2">Uncharacterized protein</fullName>
    </submittedName>
</protein>
<gene>
    <name evidence="2" type="ORF">C1SCF055_LOCUS28368</name>
</gene>
<evidence type="ECO:0000313" key="3">
    <source>
        <dbReference type="EMBL" id="CAL4789725.1"/>
    </source>
</evidence>
<evidence type="ECO:0000313" key="2">
    <source>
        <dbReference type="EMBL" id="CAI4002413.1"/>
    </source>
</evidence>
<feature type="compositionally biased region" description="Basic and acidic residues" evidence="1">
    <location>
        <begin position="59"/>
        <end position="68"/>
    </location>
</feature>
<organism evidence="2">
    <name type="scientific">Cladocopium goreaui</name>
    <dbReference type="NCBI Taxonomy" id="2562237"/>
    <lineage>
        <taxon>Eukaryota</taxon>
        <taxon>Sar</taxon>
        <taxon>Alveolata</taxon>
        <taxon>Dinophyceae</taxon>
        <taxon>Suessiales</taxon>
        <taxon>Symbiodiniaceae</taxon>
        <taxon>Cladocopium</taxon>
    </lineage>
</organism>
<sequence length="184" mass="20706">MGSRDAAGAKASNRVRDPKEHREDLRFSSGSSSESSRTPPPTRHSRGSKPIRALPGKSSHGDKAMDRSRRSRRVQQPFSGNAPTSESKISPTRGRLWGFDLDKYAGNFKSAADDFFRCLLHFKNGDPKFMFYITKEHADGSFQTTPRLSEKARGSAWTTKGKNAPLRKNQRCRQPEYSGRILLY</sequence>
<dbReference type="EMBL" id="CAMXCT020003101">
    <property type="protein sequence ID" value="CAL1155788.1"/>
    <property type="molecule type" value="Genomic_DNA"/>
</dbReference>
<feature type="region of interest" description="Disordered" evidence="1">
    <location>
        <begin position="143"/>
        <end position="171"/>
    </location>
</feature>
<feature type="compositionally biased region" description="Polar residues" evidence="1">
    <location>
        <begin position="74"/>
        <end position="90"/>
    </location>
</feature>
<proteinExistence type="predicted"/>
<dbReference type="Proteomes" id="UP001152797">
    <property type="component" value="Unassembled WGS sequence"/>
</dbReference>
<keyword evidence="4" id="KW-1185">Reference proteome</keyword>
<feature type="compositionally biased region" description="Basic and acidic residues" evidence="1">
    <location>
        <begin position="14"/>
        <end position="26"/>
    </location>
</feature>
<feature type="region of interest" description="Disordered" evidence="1">
    <location>
        <begin position="1"/>
        <end position="93"/>
    </location>
</feature>
<reference evidence="2" key="1">
    <citation type="submission" date="2022-10" db="EMBL/GenBank/DDBJ databases">
        <authorList>
            <person name="Chen Y."/>
            <person name="Dougan E. K."/>
            <person name="Chan C."/>
            <person name="Rhodes N."/>
            <person name="Thang M."/>
        </authorList>
    </citation>
    <scope>NUCLEOTIDE SEQUENCE</scope>
</reference>